<sequence length="130" mass="14363">MPQKALRILIADPQHFYRMTLERSFNRLGYFRIAPVRHLAELLTLVERDCGAFDVVAANAGLAAGSMDLADFLCDNPRVRHALVYNAPASTVAGFACRPIRISEAQLPDIRQIERLMAQIEEAVGQAVGV</sequence>
<evidence type="ECO:0000313" key="2">
    <source>
        <dbReference type="Proteomes" id="UP000765224"/>
    </source>
</evidence>
<comment type="caution">
    <text evidence="1">The sequence shown here is derived from an EMBL/GenBank/DDBJ whole genome shotgun (WGS) entry which is preliminary data.</text>
</comment>
<dbReference type="EMBL" id="JAHSTS010000002">
    <property type="protein sequence ID" value="MBV4459291.1"/>
    <property type="molecule type" value="Genomic_DNA"/>
</dbReference>
<name>A0ABS6PFN4_9PSED</name>
<dbReference type="Proteomes" id="UP000765224">
    <property type="component" value="Unassembled WGS sequence"/>
</dbReference>
<accession>A0ABS6PFN4</accession>
<gene>
    <name evidence="1" type="ORF">KVG96_15155</name>
</gene>
<keyword evidence="2" id="KW-1185">Reference proteome</keyword>
<dbReference type="RefSeq" id="WP_217892869.1">
    <property type="nucleotide sequence ID" value="NZ_JAHSTS010000002.1"/>
</dbReference>
<protein>
    <submittedName>
        <fullName evidence="1">Chemotaxis protein CheY</fullName>
    </submittedName>
</protein>
<organism evidence="1 2">
    <name type="scientific">Pseudomonas ekonensis</name>
    <dbReference type="NCBI Taxonomy" id="2842353"/>
    <lineage>
        <taxon>Bacteria</taxon>
        <taxon>Pseudomonadati</taxon>
        <taxon>Pseudomonadota</taxon>
        <taxon>Gammaproteobacteria</taxon>
        <taxon>Pseudomonadales</taxon>
        <taxon>Pseudomonadaceae</taxon>
        <taxon>Pseudomonas</taxon>
    </lineage>
</organism>
<evidence type="ECO:0000313" key="1">
    <source>
        <dbReference type="EMBL" id="MBV4459291.1"/>
    </source>
</evidence>
<proteinExistence type="predicted"/>
<reference evidence="1 2" key="1">
    <citation type="submission" date="2021-06" db="EMBL/GenBank/DDBJ databases">
        <title>Updating the genus Pseudomonas: Description of 43 new species and partition of the Pseudomonas putida group.</title>
        <authorList>
            <person name="Girard L."/>
            <person name="Lood C."/>
            <person name="Vandamme P."/>
            <person name="Rokni-Zadeh H."/>
            <person name="Van Noort V."/>
            <person name="Hofte M."/>
            <person name="Lavigne R."/>
            <person name="De Mot R."/>
        </authorList>
    </citation>
    <scope>NUCLEOTIDE SEQUENCE [LARGE SCALE GENOMIC DNA]</scope>
    <source>
        <strain evidence="1 2">COR58</strain>
    </source>
</reference>